<proteinExistence type="predicted"/>
<accession>D5ZVS9</accession>
<protein>
    <submittedName>
        <fullName evidence="2">Predicted protein</fullName>
    </submittedName>
</protein>
<feature type="compositionally biased region" description="Low complexity" evidence="1">
    <location>
        <begin position="1"/>
        <end position="23"/>
    </location>
</feature>
<dbReference type="eggNOG" id="ENOG5030VSR">
    <property type="taxonomic scope" value="Bacteria"/>
</dbReference>
<feature type="region of interest" description="Disordered" evidence="1">
    <location>
        <begin position="1"/>
        <end position="41"/>
    </location>
</feature>
<reference evidence="3" key="1">
    <citation type="submission" date="2008-12" db="EMBL/GenBank/DDBJ databases">
        <title>Annotation of Streptomyces ghanaensis ATCC 14672.</title>
        <authorList>
            <consortium name="The Broad Institute Genome Sequencing Platform"/>
            <consortium name="Broad Institute Microbial Sequencing Center"/>
            <person name="Fischbach M."/>
            <person name="Ward D."/>
            <person name="Young S."/>
            <person name="Kodira C.D."/>
            <person name="Zeng Q."/>
            <person name="Koehrsen M."/>
            <person name="Godfrey P."/>
            <person name="Alvarado L."/>
            <person name="Berlin A.M."/>
            <person name="Borenstein D."/>
            <person name="Chen Z."/>
            <person name="Engels R."/>
            <person name="Freedman E."/>
            <person name="Gellesch M."/>
            <person name="Goldberg J."/>
            <person name="Griggs A."/>
            <person name="Gujja S."/>
            <person name="Heiman D.I."/>
            <person name="Hepburn T.A."/>
            <person name="Howarth C."/>
            <person name="Jen D."/>
            <person name="Larson L."/>
            <person name="Lewis B."/>
            <person name="Mehta T."/>
            <person name="Park D."/>
            <person name="Pearson M."/>
            <person name="Roberts A."/>
            <person name="Saif S."/>
            <person name="Shea T.D."/>
            <person name="Shenoy N."/>
            <person name="Sisk P."/>
            <person name="Stolte C."/>
            <person name="Sykes S.N."/>
            <person name="Walk T."/>
            <person name="White J."/>
            <person name="Yandava C."/>
            <person name="Straight P."/>
            <person name="Clardy J."/>
            <person name="Hung D."/>
            <person name="Kolter R."/>
            <person name="Mekalanos J."/>
            <person name="Walker S."/>
            <person name="Walsh C.T."/>
            <person name="Wieland B.L.C."/>
            <person name="Ilzarbe M."/>
            <person name="Galagan J."/>
            <person name="Nusbaum C."/>
            <person name="Birren B."/>
        </authorList>
    </citation>
    <scope>NUCLEOTIDE SEQUENCE [LARGE SCALE GENOMIC DNA]</scope>
    <source>
        <strain evidence="3">ATCC 14672 / DSM 40746 / JCM 4963 / KCTC 9882 / NRRL B-12104 / FH 1290</strain>
    </source>
</reference>
<dbReference type="EMBL" id="DS999641">
    <property type="protein sequence ID" value="EFE65074.2"/>
    <property type="molecule type" value="Genomic_DNA"/>
</dbReference>
<sequence>MRGSARPPRTFPRRSSPPARASRGTAWEKGPVTSPAEQQNAAGSYDFEAALTEEERKVLLGTGGTGAFLRDEGQPPVAAQWADGTFP</sequence>
<gene>
    <name evidence="2" type="ORF">SSFG_00328</name>
</gene>
<evidence type="ECO:0000256" key="1">
    <source>
        <dbReference type="SAM" id="MobiDB-lite"/>
    </source>
</evidence>
<organism evidence="2 3">
    <name type="scientific">Streptomyces viridosporus (strain ATCC 14672 / DSM 40746 / JCM 4963 / KCTC 9882 / NRRL B-12104 / FH 1290)</name>
    <name type="common">Streptomyces ghanaensis</name>
    <dbReference type="NCBI Taxonomy" id="566461"/>
    <lineage>
        <taxon>Bacteria</taxon>
        <taxon>Bacillati</taxon>
        <taxon>Actinomycetota</taxon>
        <taxon>Actinomycetes</taxon>
        <taxon>Kitasatosporales</taxon>
        <taxon>Streptomycetaceae</taxon>
        <taxon>Streptomyces</taxon>
    </lineage>
</organism>
<evidence type="ECO:0000313" key="3">
    <source>
        <dbReference type="Proteomes" id="UP000003824"/>
    </source>
</evidence>
<evidence type="ECO:0000313" key="2">
    <source>
        <dbReference type="EMBL" id="EFE65074.2"/>
    </source>
</evidence>
<feature type="region of interest" description="Disordered" evidence="1">
    <location>
        <begin position="64"/>
        <end position="87"/>
    </location>
</feature>
<dbReference type="AlphaFoldDB" id="D5ZVS9"/>
<name>D5ZVS9_STRV1</name>
<dbReference type="Proteomes" id="UP000003824">
    <property type="component" value="Unassembled WGS sequence"/>
</dbReference>